<dbReference type="Proteomes" id="UP001623348">
    <property type="component" value="Unassembled WGS sequence"/>
</dbReference>
<dbReference type="PANTHER" id="PTHR22740">
    <property type="entry name" value="PROTEIN KRBA1"/>
    <property type="match status" value="1"/>
</dbReference>
<feature type="domain" description="KRAB" evidence="2">
    <location>
        <begin position="21"/>
        <end position="98"/>
    </location>
</feature>
<dbReference type="InterPro" id="IPR040095">
    <property type="entry name" value="KRBA1"/>
</dbReference>
<gene>
    <name evidence="3" type="ORF">GRJ2_000978700</name>
</gene>
<dbReference type="SUPFAM" id="SSF109640">
    <property type="entry name" value="KRAB domain (Kruppel-associated box)"/>
    <property type="match status" value="1"/>
</dbReference>
<dbReference type="SMART" id="SM00349">
    <property type="entry name" value="KRAB"/>
    <property type="match status" value="1"/>
</dbReference>
<keyword evidence="4" id="KW-1185">Reference proteome</keyword>
<accession>A0ABC9WI49</accession>
<dbReference type="InterPro" id="IPR001909">
    <property type="entry name" value="KRAB"/>
</dbReference>
<evidence type="ECO:0000313" key="4">
    <source>
        <dbReference type="Proteomes" id="UP001623348"/>
    </source>
</evidence>
<dbReference type="PANTHER" id="PTHR22740:SF3">
    <property type="entry name" value="PROTEIN KRBA1"/>
    <property type="match status" value="1"/>
</dbReference>
<dbReference type="InterPro" id="IPR036051">
    <property type="entry name" value="KRAB_dom_sf"/>
</dbReference>
<proteinExistence type="predicted"/>
<dbReference type="EMBL" id="BAAFJT010000002">
    <property type="protein sequence ID" value="GAB0185134.1"/>
    <property type="molecule type" value="Genomic_DNA"/>
</dbReference>
<organism evidence="3 4">
    <name type="scientific">Grus japonensis</name>
    <name type="common">Japanese crane</name>
    <name type="synonym">Red-crowned crane</name>
    <dbReference type="NCBI Taxonomy" id="30415"/>
    <lineage>
        <taxon>Eukaryota</taxon>
        <taxon>Metazoa</taxon>
        <taxon>Chordata</taxon>
        <taxon>Craniata</taxon>
        <taxon>Vertebrata</taxon>
        <taxon>Euteleostomi</taxon>
        <taxon>Archelosauria</taxon>
        <taxon>Archosauria</taxon>
        <taxon>Dinosauria</taxon>
        <taxon>Saurischia</taxon>
        <taxon>Theropoda</taxon>
        <taxon>Coelurosauria</taxon>
        <taxon>Aves</taxon>
        <taxon>Neognathae</taxon>
        <taxon>Neoaves</taxon>
        <taxon>Gruiformes</taxon>
        <taxon>Gruidae</taxon>
        <taxon>Grus</taxon>
    </lineage>
</organism>
<evidence type="ECO:0000313" key="3">
    <source>
        <dbReference type="EMBL" id="GAB0185134.1"/>
    </source>
</evidence>
<dbReference type="Pfam" id="PF01352">
    <property type="entry name" value="KRAB"/>
    <property type="match status" value="1"/>
</dbReference>
<comment type="caution">
    <text evidence="3">The sequence shown here is derived from an EMBL/GenBank/DDBJ whole genome shotgun (WGS) entry which is preliminary data.</text>
</comment>
<dbReference type="Gene3D" id="6.10.140.140">
    <property type="match status" value="1"/>
</dbReference>
<feature type="compositionally biased region" description="Low complexity" evidence="1">
    <location>
        <begin position="248"/>
        <end position="263"/>
    </location>
</feature>
<feature type="region of interest" description="Disordered" evidence="1">
    <location>
        <begin position="159"/>
        <end position="283"/>
    </location>
</feature>
<sequence>MAAPRQGLGRDPLVMSPQALVTFKDVAVRFSAEEWELLEEWQLHREVTEGTSRLLASLGPPGSPALGALVQLVKEIPEFLFGGPKAGTELGAAGSEDATMGSEQTGTGVITEAPAESCPLRSLEKCLEELAERGSGLPHPMSPLRGLLNCLRDVTTPKPTPAWPGAAGSPQGSAGLGIGGRSPSATGVMAPVMPPGTLAKTQASGLCGTAAPGDDHPAGSTRLPTRPPATGMATKRPSAEAGPASATSPPGSGVCPSGCSGESSPKKRRPLGRPLAPQEPPGEAQDLMMEVGRVCAVLAEELERLCQGLRSVHRELWSMRSCLERLEQGWARDMAALTRHHRRLRLAVQRLKGRCRVLETRSQHNSLRPLGLPEGTEGADAVTFLQTMLPVALALPLAPAPLQMERCSPTAPAQLLLFSLLRFTDKLVLLRAGRRCPEPSSWACACHDIVPATCPPCRQAPFAAGRWAWRAIELRCGTRCPTAGHGRGSVGV</sequence>
<feature type="compositionally biased region" description="Low complexity" evidence="1">
    <location>
        <begin position="163"/>
        <end position="173"/>
    </location>
</feature>
<evidence type="ECO:0000256" key="1">
    <source>
        <dbReference type="SAM" id="MobiDB-lite"/>
    </source>
</evidence>
<name>A0ABC9WI49_GRUJA</name>
<evidence type="ECO:0000259" key="2">
    <source>
        <dbReference type="PROSITE" id="PS50805"/>
    </source>
</evidence>
<dbReference type="AlphaFoldDB" id="A0ABC9WI49"/>
<protein>
    <submittedName>
        <fullName evidence="3">Protein KRBA1</fullName>
    </submittedName>
</protein>
<reference evidence="3 4" key="1">
    <citation type="submission" date="2024-06" db="EMBL/GenBank/DDBJ databases">
        <title>The draft genome of Grus japonensis, version 3.</title>
        <authorList>
            <person name="Nabeshima K."/>
            <person name="Suzuki S."/>
            <person name="Onuma M."/>
        </authorList>
    </citation>
    <scope>NUCLEOTIDE SEQUENCE [LARGE SCALE GENOMIC DNA]</scope>
    <source>
        <strain evidence="3 4">451A</strain>
    </source>
</reference>
<dbReference type="PROSITE" id="PS50805">
    <property type="entry name" value="KRAB"/>
    <property type="match status" value="1"/>
</dbReference>